<dbReference type="InterPro" id="IPR045133">
    <property type="entry name" value="IRE1/2-like"/>
</dbReference>
<dbReference type="Pfam" id="PF00069">
    <property type="entry name" value="Pkinase"/>
    <property type="match status" value="1"/>
</dbReference>
<dbReference type="InterPro" id="IPR011009">
    <property type="entry name" value="Kinase-like_dom_sf"/>
</dbReference>
<name>A0AAD6FVD9_9TELE</name>
<dbReference type="Gene3D" id="1.10.510.10">
    <property type="entry name" value="Transferase(Phosphotransferase) domain 1"/>
    <property type="match status" value="1"/>
</dbReference>
<feature type="compositionally biased region" description="Polar residues" evidence="1">
    <location>
        <begin position="537"/>
        <end position="550"/>
    </location>
</feature>
<dbReference type="GO" id="GO:0004521">
    <property type="term" value="F:RNA endonuclease activity"/>
    <property type="evidence" value="ECO:0007669"/>
    <property type="project" value="InterPro"/>
</dbReference>
<keyword evidence="4" id="KW-1185">Reference proteome</keyword>
<proteinExistence type="predicted"/>
<feature type="region of interest" description="Disordered" evidence="1">
    <location>
        <begin position="147"/>
        <end position="178"/>
    </location>
</feature>
<dbReference type="PROSITE" id="PS00108">
    <property type="entry name" value="PROTEIN_KINASE_ST"/>
    <property type="match status" value="1"/>
</dbReference>
<dbReference type="GO" id="GO:0051082">
    <property type="term" value="F:unfolded protein binding"/>
    <property type="evidence" value="ECO:0007669"/>
    <property type="project" value="TreeGrafter"/>
</dbReference>
<dbReference type="GO" id="GO:0004674">
    <property type="term" value="F:protein serine/threonine kinase activity"/>
    <property type="evidence" value="ECO:0007669"/>
    <property type="project" value="InterPro"/>
</dbReference>
<dbReference type="SUPFAM" id="SSF56112">
    <property type="entry name" value="Protein kinase-like (PK-like)"/>
    <property type="match status" value="1"/>
</dbReference>
<dbReference type="AlphaFoldDB" id="A0AAD6FVD9"/>
<dbReference type="Proteomes" id="UP001219934">
    <property type="component" value="Unassembled WGS sequence"/>
</dbReference>
<reference evidence="3" key="1">
    <citation type="submission" date="2022-11" db="EMBL/GenBank/DDBJ databases">
        <title>Chromosome-level genome of Pogonophryne albipinna.</title>
        <authorList>
            <person name="Jo E."/>
        </authorList>
    </citation>
    <scope>NUCLEOTIDE SEQUENCE</scope>
    <source>
        <strain evidence="3">SGF0006</strain>
        <tissue evidence="3">Muscle</tissue>
    </source>
</reference>
<dbReference type="PANTHER" id="PTHR13954">
    <property type="entry name" value="IRE1-RELATED"/>
    <property type="match status" value="1"/>
</dbReference>
<dbReference type="InterPro" id="IPR008271">
    <property type="entry name" value="Ser/Thr_kinase_AS"/>
</dbReference>
<sequence length="550" mass="62940">MLERSGGGGFESKEEVNIIPQLQMEQASAKITLLLGQLSQEQPDRKCILEELFMITRTTRGTTDWDPKLNVEVCKTIAPFVSQDYSDDIQALIYNIYKNVLSVEHAGKILEMRILKDPEEVLRRLTDHFSKLTLECGNGLAFARSENKADTQGSLKEHTAGPDGESTQTTDYEPEWHPNSLKWNETYQELVSSVKEGKLTLTRIGSMEYVNKDEFRIAMGNNGTEVFLGLRDDGNEIAIKKMTRCNYEVLKNEEGFLRLPELDYSSIVRYMAFAEDENFGYLGLQLCEYTLEEYIKTHDDDGQRKTVVFQVLKGLRVLHCQDRPILHRDLKPQNVLIDVNGRARLADFGISRQLPKDQTTYCTGKAGTRCWMAKETLSEKDQTKIPYKSSSDIQVAGMLIYYILSRGHHPFGDEPYEFEYNIVKGIYTLDHVQDVLAKDLIEWMIDAEPKNRPKVEECLNHPFFWNPYSPKEAAEMDLLMMFPNLVEYVYIFAKSKGWNYETPLMEMCRTELSQIYGITTIVASTPKNSEADVPLSVQESPRISTLPTAN</sequence>
<dbReference type="GO" id="GO:0036498">
    <property type="term" value="P:IRE1-mediated unfolded protein response"/>
    <property type="evidence" value="ECO:0007669"/>
    <property type="project" value="TreeGrafter"/>
</dbReference>
<dbReference type="PANTHER" id="PTHR13954:SF28">
    <property type="match status" value="1"/>
</dbReference>
<gene>
    <name evidence="3" type="ORF">JOQ06_020251</name>
</gene>
<dbReference type="GO" id="GO:0070059">
    <property type="term" value="P:intrinsic apoptotic signaling pathway in response to endoplasmic reticulum stress"/>
    <property type="evidence" value="ECO:0007669"/>
    <property type="project" value="TreeGrafter"/>
</dbReference>
<dbReference type="GO" id="GO:1990604">
    <property type="term" value="C:IRE1-TRAF2-ASK1 complex"/>
    <property type="evidence" value="ECO:0007669"/>
    <property type="project" value="TreeGrafter"/>
</dbReference>
<dbReference type="InterPro" id="IPR000719">
    <property type="entry name" value="Prot_kinase_dom"/>
</dbReference>
<evidence type="ECO:0000313" key="4">
    <source>
        <dbReference type="Proteomes" id="UP001219934"/>
    </source>
</evidence>
<dbReference type="PROSITE" id="PS50011">
    <property type="entry name" value="PROTEIN_KINASE_DOM"/>
    <property type="match status" value="1"/>
</dbReference>
<feature type="region of interest" description="Disordered" evidence="1">
    <location>
        <begin position="529"/>
        <end position="550"/>
    </location>
</feature>
<accession>A0AAD6FVD9</accession>
<evidence type="ECO:0000259" key="2">
    <source>
        <dbReference type="PROSITE" id="PS50011"/>
    </source>
</evidence>
<organism evidence="3 4">
    <name type="scientific">Pogonophryne albipinna</name>
    <dbReference type="NCBI Taxonomy" id="1090488"/>
    <lineage>
        <taxon>Eukaryota</taxon>
        <taxon>Metazoa</taxon>
        <taxon>Chordata</taxon>
        <taxon>Craniata</taxon>
        <taxon>Vertebrata</taxon>
        <taxon>Euteleostomi</taxon>
        <taxon>Actinopterygii</taxon>
        <taxon>Neopterygii</taxon>
        <taxon>Teleostei</taxon>
        <taxon>Neoteleostei</taxon>
        <taxon>Acanthomorphata</taxon>
        <taxon>Eupercaria</taxon>
        <taxon>Perciformes</taxon>
        <taxon>Notothenioidei</taxon>
        <taxon>Pogonophryne</taxon>
    </lineage>
</organism>
<feature type="domain" description="Protein kinase" evidence="2">
    <location>
        <begin position="211"/>
        <end position="464"/>
    </location>
</feature>
<feature type="compositionally biased region" description="Basic and acidic residues" evidence="1">
    <location>
        <begin position="147"/>
        <end position="160"/>
    </location>
</feature>
<dbReference type="SMART" id="SM00220">
    <property type="entry name" value="S_TKc"/>
    <property type="match status" value="1"/>
</dbReference>
<evidence type="ECO:0000256" key="1">
    <source>
        <dbReference type="SAM" id="MobiDB-lite"/>
    </source>
</evidence>
<dbReference type="GO" id="GO:0005524">
    <property type="term" value="F:ATP binding"/>
    <property type="evidence" value="ECO:0007669"/>
    <property type="project" value="InterPro"/>
</dbReference>
<comment type="caution">
    <text evidence="3">The sequence shown here is derived from an EMBL/GenBank/DDBJ whole genome shotgun (WGS) entry which is preliminary data.</text>
</comment>
<protein>
    <recommendedName>
        <fullName evidence="2">Protein kinase domain-containing protein</fullName>
    </recommendedName>
</protein>
<evidence type="ECO:0000313" key="3">
    <source>
        <dbReference type="EMBL" id="KAJ4948726.1"/>
    </source>
</evidence>
<dbReference type="EMBL" id="JAPTMU010000001">
    <property type="protein sequence ID" value="KAJ4948726.1"/>
    <property type="molecule type" value="Genomic_DNA"/>
</dbReference>